<dbReference type="Proteomes" id="UP000886723">
    <property type="component" value="Unassembled WGS sequence"/>
</dbReference>
<organism evidence="1 2">
    <name type="scientific">Candidatus Pullilachnospira stercoravium</name>
    <dbReference type="NCBI Taxonomy" id="2840913"/>
    <lineage>
        <taxon>Bacteria</taxon>
        <taxon>Bacillati</taxon>
        <taxon>Bacillota</taxon>
        <taxon>Clostridia</taxon>
        <taxon>Lachnospirales</taxon>
        <taxon>Lachnospiraceae</taxon>
        <taxon>Lachnospiraceae incertae sedis</taxon>
        <taxon>Candidatus Pullilachnospira</taxon>
    </lineage>
</organism>
<gene>
    <name evidence="1" type="ORF">IAA63_07290</name>
</gene>
<proteinExistence type="predicted"/>
<accession>A0A9D1T6Y0</accession>
<comment type="caution">
    <text evidence="1">The sequence shown here is derived from an EMBL/GenBank/DDBJ whole genome shotgun (WGS) entry which is preliminary data.</text>
</comment>
<protein>
    <submittedName>
        <fullName evidence="1">Uncharacterized protein</fullName>
    </submittedName>
</protein>
<name>A0A9D1T6Y0_9FIRM</name>
<dbReference type="AlphaFoldDB" id="A0A9D1T6Y0"/>
<evidence type="ECO:0000313" key="1">
    <source>
        <dbReference type="EMBL" id="HIV12928.1"/>
    </source>
</evidence>
<feature type="non-terminal residue" evidence="1">
    <location>
        <position position="1"/>
    </location>
</feature>
<reference evidence="1" key="1">
    <citation type="submission" date="2020-10" db="EMBL/GenBank/DDBJ databases">
        <authorList>
            <person name="Gilroy R."/>
        </authorList>
    </citation>
    <scope>NUCLEOTIDE SEQUENCE</scope>
    <source>
        <strain evidence="1">ChiBcec2-4451</strain>
    </source>
</reference>
<reference evidence="1" key="2">
    <citation type="journal article" date="2021" name="PeerJ">
        <title>Extensive microbial diversity within the chicken gut microbiome revealed by metagenomics and culture.</title>
        <authorList>
            <person name="Gilroy R."/>
            <person name="Ravi A."/>
            <person name="Getino M."/>
            <person name="Pursley I."/>
            <person name="Horton D.L."/>
            <person name="Alikhan N.F."/>
            <person name="Baker D."/>
            <person name="Gharbi K."/>
            <person name="Hall N."/>
            <person name="Watson M."/>
            <person name="Adriaenssens E.M."/>
            <person name="Foster-Nyarko E."/>
            <person name="Jarju S."/>
            <person name="Secka A."/>
            <person name="Antonio M."/>
            <person name="Oren A."/>
            <person name="Chaudhuri R.R."/>
            <person name="La Ragione R."/>
            <person name="Hildebrand F."/>
            <person name="Pallen M.J."/>
        </authorList>
    </citation>
    <scope>NUCLEOTIDE SEQUENCE</scope>
    <source>
        <strain evidence="1">ChiBcec2-4451</strain>
    </source>
</reference>
<dbReference type="EMBL" id="DVON01000161">
    <property type="protein sequence ID" value="HIV12928.1"/>
    <property type="molecule type" value="Genomic_DNA"/>
</dbReference>
<evidence type="ECO:0000313" key="2">
    <source>
        <dbReference type="Proteomes" id="UP000886723"/>
    </source>
</evidence>
<sequence length="73" mass="8390">DAGEGTEAWNLYRPVLEDMQEAPFEDIFLLRNAQGGDEKPLWWMRPRSSFSENTGDKLPEALYFPPEALMVLC</sequence>